<dbReference type="Gene3D" id="1.50.10.10">
    <property type="match status" value="2"/>
</dbReference>
<keyword evidence="2" id="KW-0723">Serine/threonine-protein kinase</keyword>
<dbReference type="GO" id="GO:0004674">
    <property type="term" value="F:protein serine/threonine kinase activity"/>
    <property type="evidence" value="ECO:0007669"/>
    <property type="project" value="UniProtKB-KW"/>
</dbReference>
<feature type="domain" description="Protein kinase" evidence="8">
    <location>
        <begin position="228"/>
        <end position="492"/>
    </location>
</feature>
<dbReference type="InterPro" id="IPR058053">
    <property type="entry name" value="RamC_C"/>
</dbReference>
<evidence type="ECO:0000256" key="6">
    <source>
        <dbReference type="ARBA" id="ARBA00022840"/>
    </source>
</evidence>
<evidence type="ECO:0000313" key="9">
    <source>
        <dbReference type="EMBL" id="GAQ66524.1"/>
    </source>
</evidence>
<accession>A0A100JVN2</accession>
<reference evidence="10" key="3">
    <citation type="submission" date="2016-02" db="EMBL/GenBank/DDBJ databases">
        <title>Draft genome of pathogenic Streptomyces sp. in Japan.</title>
        <authorList>
            <person name="Tomihama T."/>
            <person name="Ikenaga M."/>
            <person name="Sakai M."/>
            <person name="Okubo T."/>
            <person name="Ikeda S."/>
        </authorList>
    </citation>
    <scope>NUCLEOTIDE SEQUENCE [LARGE SCALE GENOMIC DNA]</scope>
    <source>
        <strain evidence="10">S58</strain>
    </source>
</reference>
<comment type="caution">
    <text evidence="9">The sequence shown here is derived from an EMBL/GenBank/DDBJ whole genome shotgun (WGS) entry which is preliminary data.</text>
</comment>
<dbReference type="InterPro" id="IPR000719">
    <property type="entry name" value="Prot_kinase_dom"/>
</dbReference>
<dbReference type="PANTHER" id="PTHR43289">
    <property type="entry name" value="MITOGEN-ACTIVATED PROTEIN KINASE KINASE KINASE 20-RELATED"/>
    <property type="match status" value="1"/>
</dbReference>
<dbReference type="Pfam" id="PF00069">
    <property type="entry name" value="Pkinase"/>
    <property type="match status" value="1"/>
</dbReference>
<dbReference type="SMART" id="SM01260">
    <property type="entry name" value="LANC_like"/>
    <property type="match status" value="1"/>
</dbReference>
<evidence type="ECO:0000256" key="7">
    <source>
        <dbReference type="SAM" id="MobiDB-lite"/>
    </source>
</evidence>
<protein>
    <recommendedName>
        <fullName evidence="1">non-specific serine/threonine protein kinase</fullName>
        <ecNumber evidence="1">2.7.11.1</ecNumber>
    </recommendedName>
</protein>
<evidence type="ECO:0000256" key="4">
    <source>
        <dbReference type="ARBA" id="ARBA00022741"/>
    </source>
</evidence>
<dbReference type="PROSITE" id="PS50011">
    <property type="entry name" value="PROTEIN_KINASE_DOM"/>
    <property type="match status" value="1"/>
</dbReference>
<gene>
    <name evidence="9" type="primary">spk1_3</name>
    <name evidence="9" type="ORF">SsS58_06958</name>
</gene>
<evidence type="ECO:0000256" key="3">
    <source>
        <dbReference type="ARBA" id="ARBA00022679"/>
    </source>
</evidence>
<dbReference type="InterPro" id="IPR011009">
    <property type="entry name" value="Kinase-like_dom_sf"/>
</dbReference>
<dbReference type="InterPro" id="IPR012341">
    <property type="entry name" value="6hp_glycosidase-like_sf"/>
</dbReference>
<dbReference type="Gene3D" id="1.10.510.10">
    <property type="entry name" value="Transferase(Phosphotransferase) domain 1"/>
    <property type="match status" value="1"/>
</dbReference>
<dbReference type="GO" id="GO:0031179">
    <property type="term" value="P:peptide modification"/>
    <property type="evidence" value="ECO:0007669"/>
    <property type="project" value="InterPro"/>
</dbReference>
<reference evidence="10" key="1">
    <citation type="submission" date="2015-11" db="EMBL/GenBank/DDBJ databases">
        <authorList>
            <consortium name="Cross-ministerial Strategic Innovation Promotion Program (SIP) consortium"/>
            <person name="Tomihama T."/>
            <person name="Ikenaga M."/>
            <person name="Sakai M."/>
            <person name="Okubo T."/>
            <person name="Ikeda S."/>
        </authorList>
    </citation>
    <scope>NUCLEOTIDE SEQUENCE [LARGE SCALE GENOMIC DNA]</scope>
    <source>
        <strain evidence="10">S58</strain>
    </source>
</reference>
<dbReference type="CDD" id="cd04791">
    <property type="entry name" value="LanC_SerThrkinase"/>
    <property type="match status" value="1"/>
</dbReference>
<evidence type="ECO:0000313" key="10">
    <source>
        <dbReference type="Proteomes" id="UP000067448"/>
    </source>
</evidence>
<dbReference type="SMART" id="SM00220">
    <property type="entry name" value="S_TKc"/>
    <property type="match status" value="1"/>
</dbReference>
<feature type="region of interest" description="Disordered" evidence="7">
    <location>
        <begin position="835"/>
        <end position="863"/>
    </location>
</feature>
<reference evidence="9 10" key="2">
    <citation type="journal article" date="2016" name="Genome Announc.">
        <title>Draft Genome Sequences of Streptomyces scabiei S58, Streptomyces turgidiscabies T45, and Streptomyces acidiscabies a10, the Pathogens of Potato Common Scab, Isolated in Japan.</title>
        <authorList>
            <person name="Tomihama T."/>
            <person name="Nishi Y."/>
            <person name="Sakai M."/>
            <person name="Ikenaga M."/>
            <person name="Okubo T."/>
            <person name="Ikeda S."/>
        </authorList>
    </citation>
    <scope>NUCLEOTIDE SEQUENCE [LARGE SCALE GENOMIC DNA]</scope>
    <source>
        <strain evidence="9 10">S58</strain>
    </source>
</reference>
<feature type="compositionally biased region" description="Basic and acidic residues" evidence="7">
    <location>
        <begin position="852"/>
        <end position="863"/>
    </location>
</feature>
<dbReference type="Pfam" id="PF25816">
    <property type="entry name" value="RamC_N"/>
    <property type="match status" value="1"/>
</dbReference>
<dbReference type="EC" id="2.7.11.1" evidence="1"/>
<dbReference type="OrthoDB" id="1492512at2"/>
<keyword evidence="5 9" id="KW-0418">Kinase</keyword>
<dbReference type="SUPFAM" id="SSF158745">
    <property type="entry name" value="LanC-like"/>
    <property type="match status" value="1"/>
</dbReference>
<name>A0A100JVN2_STRSC</name>
<dbReference type="AlphaFoldDB" id="A0A100JVN2"/>
<dbReference type="SUPFAM" id="SSF56112">
    <property type="entry name" value="Protein kinase-like (PK-like)"/>
    <property type="match status" value="1"/>
</dbReference>
<dbReference type="RefSeq" id="WP_059083757.1">
    <property type="nucleotide sequence ID" value="NZ_BCMM01000042.1"/>
</dbReference>
<dbReference type="EMBL" id="BCMM01000042">
    <property type="protein sequence ID" value="GAQ66524.1"/>
    <property type="molecule type" value="Genomic_DNA"/>
</dbReference>
<dbReference type="PANTHER" id="PTHR43289:SF6">
    <property type="entry name" value="SERINE_THREONINE-PROTEIN KINASE NEKL-3"/>
    <property type="match status" value="1"/>
</dbReference>
<dbReference type="GO" id="GO:0005975">
    <property type="term" value="P:carbohydrate metabolic process"/>
    <property type="evidence" value="ECO:0007669"/>
    <property type="project" value="InterPro"/>
</dbReference>
<proteinExistence type="predicted"/>
<evidence type="ECO:0000256" key="2">
    <source>
        <dbReference type="ARBA" id="ARBA00022527"/>
    </source>
</evidence>
<dbReference type="InterPro" id="IPR053524">
    <property type="entry name" value="Aerial_hyphae_peptide-synth"/>
</dbReference>
<dbReference type="InterPro" id="IPR057929">
    <property type="entry name" value="RamC_N"/>
</dbReference>
<sequence length="863" mass="92143">MDPRYEAFTIADPVWYEPLERCADEASRLFPADGETPAGWRRHQEGVWEFLVPVDAGELPEQGWKIHVSATADSAEGIVAAVWEVCRRLALPWKFLRSRHLITATNTKYANRATSGKTVTVYPRDEAELHMALKELDRAVGGRPGPYVLSDQRWNEGPVSVRYGAFVFMWCELADGTRVPALRDPQGRLVPDHRRPVFATPDWVDVPHFLTGRPEPDGLGDDGTLGGHRVRKALHFSNGGGVYLAEDAQGRDVVLKEARPHAGLDGTGADAVDRLRVEASVLEQLGHLPFVPRHHGSFTAWEHHYLAMEYIEGESFNTWLGREHPLTRHRPSEEARARFAALAVDRLEQVEAHVAALHEAGIAFGDLHHRNILIRPDGAVALVDFELATPVDTVRSAALGAPGFMDPTLTDPRDADLFALGCCQLAALAPLTVLTLRNPAAVAPLIDLAVTSFPTLPAPFVRRMLDRLALSPALRPHLPSATAVAAGPAPVPPSTGKLLRGIAHAADPGRTDRLFPADVAGHRPGAPLGLAHGAPGVLLAQWAAGTEPSAEHVEWLVRAVGRAPTDTPAGLYDGLGGTAWLLHRLGHAQAANTLDRLLAGPLPASPGLFGGLTGIAHVLLDAGLKDEGIDLAERVRRRVGTPGLLDRPGLMHGWSGPAVLFARCAEVTGNVEWAHAAEQAVRCDLARAQDVDGMLQTLSSNRLLPYLAEGSGGLALAAMALPRAQAEAVGAEALITGAVRAGAVRVVVQGGLFNGRSGLAYVLSHALPRLPDWRDELDHHLRALALHVARHGDAQVLHGDQLVRLSTDLATGSAGAVLALKAAQTPGSCLLPGAHASHAWPPAGRTAPGALPERDREGGDFTC</sequence>
<dbReference type="NCBIfam" id="NF038151">
    <property type="entry name" value="lanthi_synth_III"/>
    <property type="match status" value="1"/>
</dbReference>
<dbReference type="InterPro" id="IPR007822">
    <property type="entry name" value="LANC-like"/>
</dbReference>
<keyword evidence="4" id="KW-0547">Nucleotide-binding</keyword>
<dbReference type="GO" id="GO:0005524">
    <property type="term" value="F:ATP binding"/>
    <property type="evidence" value="ECO:0007669"/>
    <property type="project" value="UniProtKB-KW"/>
</dbReference>
<evidence type="ECO:0000259" key="8">
    <source>
        <dbReference type="PROSITE" id="PS50011"/>
    </source>
</evidence>
<evidence type="ECO:0000256" key="5">
    <source>
        <dbReference type="ARBA" id="ARBA00022777"/>
    </source>
</evidence>
<organism evidence="9 10">
    <name type="scientific">Streptomyces scabiei</name>
    <dbReference type="NCBI Taxonomy" id="1930"/>
    <lineage>
        <taxon>Bacteria</taxon>
        <taxon>Bacillati</taxon>
        <taxon>Actinomycetota</taxon>
        <taxon>Actinomycetes</taxon>
        <taxon>Kitasatosporales</taxon>
        <taxon>Streptomycetaceae</taxon>
        <taxon>Streptomyces</taxon>
    </lineage>
</organism>
<dbReference type="Proteomes" id="UP000067448">
    <property type="component" value="Unassembled WGS sequence"/>
</dbReference>
<keyword evidence="3 9" id="KW-0808">Transferase</keyword>
<keyword evidence="6" id="KW-0067">ATP-binding</keyword>
<evidence type="ECO:0000256" key="1">
    <source>
        <dbReference type="ARBA" id="ARBA00012513"/>
    </source>
</evidence>